<proteinExistence type="predicted"/>
<feature type="chain" id="PRO_5038688343" description="Lipoprotein" evidence="1">
    <location>
        <begin position="20"/>
        <end position="191"/>
    </location>
</feature>
<gene>
    <name evidence="2" type="ORF">C3744_06750</name>
</gene>
<evidence type="ECO:0000313" key="2">
    <source>
        <dbReference type="EMBL" id="RDZ16223.1"/>
    </source>
</evidence>
<keyword evidence="1" id="KW-0732">Signal</keyword>
<feature type="signal peptide" evidence="1">
    <location>
        <begin position="1"/>
        <end position="19"/>
    </location>
</feature>
<sequence length="191" mass="21485">MKKCYLGLFVICLVFINSACSKTEYVNNVEHLKLQKAEVMLTDDKKIVGEMRVPDKKNKSKRIVPTELYYTFTMENTSNNIMALSDPVKTKIRIESDKELLSAVKEAIGSNIYNMDNNKLEIGISIGEIPSKGTSKFTLTYTLGAKQKNNELPLLPTEEKLKKLQANASKGTLIISQDDKDIAKFRLDSSQ</sequence>
<protein>
    <recommendedName>
        <fullName evidence="4">Lipoprotein</fullName>
    </recommendedName>
</protein>
<organism evidence="2 3">
    <name type="scientific">Priestia megaterium</name>
    <name type="common">Bacillus megaterium</name>
    <dbReference type="NCBI Taxonomy" id="1404"/>
    <lineage>
        <taxon>Bacteria</taxon>
        <taxon>Bacillati</taxon>
        <taxon>Bacillota</taxon>
        <taxon>Bacilli</taxon>
        <taxon>Bacillales</taxon>
        <taxon>Bacillaceae</taxon>
        <taxon>Priestia</taxon>
    </lineage>
</organism>
<dbReference type="AlphaFoldDB" id="A0A3D8X5B9"/>
<evidence type="ECO:0008006" key="4">
    <source>
        <dbReference type="Google" id="ProtNLM"/>
    </source>
</evidence>
<name>A0A3D8X5B9_PRIMG</name>
<comment type="caution">
    <text evidence="2">The sequence shown here is derived from an EMBL/GenBank/DDBJ whole genome shotgun (WGS) entry which is preliminary data.</text>
</comment>
<dbReference type="EMBL" id="PQWM01000007">
    <property type="protein sequence ID" value="RDZ16223.1"/>
    <property type="molecule type" value="Genomic_DNA"/>
</dbReference>
<accession>A0A3D8X5B9</accession>
<reference evidence="2" key="1">
    <citation type="journal article" date="2018" name="Appl. Environ. Microbiol.">
        <title>Antimicrobial susceptibility testing and tentative epidemiological cut-off values of five Bacillus species relevant for use as animal feed additives or for plant protection.</title>
        <authorList>
            <person name="Agerso Y."/>
            <person name="Stuer-Lauridsen B."/>
            <person name="Bjerre K."/>
            <person name="Jensen M.G."/>
            <person name="Johansen E."/>
            <person name="Bennedsen M."/>
            <person name="Brockmann E."/>
            <person name="Nielsen B."/>
        </authorList>
    </citation>
    <scope>NUCLEOTIDE SEQUENCE [LARGE SCALE GENOMIC DNA]</scope>
    <source>
        <strain evidence="2">CHCC20162</strain>
    </source>
</reference>
<dbReference type="Proteomes" id="UP000256519">
    <property type="component" value="Unassembled WGS sequence"/>
</dbReference>
<evidence type="ECO:0000256" key="1">
    <source>
        <dbReference type="SAM" id="SignalP"/>
    </source>
</evidence>
<evidence type="ECO:0000313" key="3">
    <source>
        <dbReference type="Proteomes" id="UP000256519"/>
    </source>
</evidence>